<dbReference type="Pfam" id="PF00135">
    <property type="entry name" value="COesterase"/>
    <property type="match status" value="1"/>
</dbReference>
<reference evidence="2 3" key="1">
    <citation type="submission" date="2020-03" db="EMBL/GenBank/DDBJ databases">
        <title>Complete genome sequence of Shewanella sp.</title>
        <authorList>
            <person name="Kim Y.-S."/>
            <person name="Kim S.-J."/>
            <person name="Jung H.-K."/>
            <person name="Kim K.-H."/>
        </authorList>
    </citation>
    <scope>NUCLEOTIDE SEQUENCE [LARGE SCALE GENOMIC DNA]</scope>
    <source>
        <strain evidence="2 3">PN3F2</strain>
    </source>
</reference>
<dbReference type="KEGG" id="saes:HBH39_14830"/>
<gene>
    <name evidence="2" type="ORF">HBH39_14830</name>
</gene>
<dbReference type="AlphaFoldDB" id="A0A6G9QNE4"/>
<evidence type="ECO:0000313" key="2">
    <source>
        <dbReference type="EMBL" id="QIR15603.1"/>
    </source>
</evidence>
<accession>A0A6G9QNE4</accession>
<name>A0A6G9QNE4_9GAMM</name>
<keyword evidence="3" id="KW-1185">Reference proteome</keyword>
<dbReference type="EMBL" id="CP050313">
    <property type="protein sequence ID" value="QIR15603.1"/>
    <property type="molecule type" value="Genomic_DNA"/>
</dbReference>
<dbReference type="RefSeq" id="WP_167679459.1">
    <property type="nucleotide sequence ID" value="NZ_CP050313.1"/>
</dbReference>
<dbReference type="InterPro" id="IPR050309">
    <property type="entry name" value="Type-B_Carboxylest/Lipase"/>
</dbReference>
<organism evidence="2 3">
    <name type="scientific">Shewanella aestuarii</name>
    <dbReference type="NCBI Taxonomy" id="1028752"/>
    <lineage>
        <taxon>Bacteria</taxon>
        <taxon>Pseudomonadati</taxon>
        <taxon>Pseudomonadota</taxon>
        <taxon>Gammaproteobacteria</taxon>
        <taxon>Alteromonadales</taxon>
        <taxon>Shewanellaceae</taxon>
        <taxon>Shewanella</taxon>
    </lineage>
</organism>
<proteinExistence type="predicted"/>
<dbReference type="InterPro" id="IPR029058">
    <property type="entry name" value="AB_hydrolase_fold"/>
</dbReference>
<sequence length="695" mass="75669">MTTFYRSTIAVLISLSLAACGSSDDKKAPVEPEIPVVEPLPPEQITVQIGDSTVKALKESVVINNLEGERTRVELEAFKGIPYATAARFEHSALADITELTDTTAFGDACPQLALTKQSQSEDCLNLNIWRPENTVASADLPVYVFIHGGDFEFGSGADPVVQADNVVAQGANDGQPFIAVSFNYRLGILGSYWLDGSKKPQGGNFGLGDQKRALEWVHNNISAFGGDPAKVTLIGQGAGAMSVGILQQTETDEVISGEYFQRAIMQSNPYGFDYKSYNQAKTYQSKLQAYGDELFGNSAGVSLNELTLEQIMQVQEKALNPLTKIGAWSGLDCIDLDNLVGSGLCFTSKLSAEITPLSNIRPFAPYMDYRPRGGIFEPEVSGYHLKAQPALTELNVPTVLGFNTNDSRTVAFLPSLTSLIPTIIELIKEQNNAPEDPDAAAADIEAWLASQDNLELVKQELMALTADDVEAQIELGDILPSSAYDAITRFFFGLGNSQLIDDVFALTDFFPNSENELTGATGNMAQFNLLTNDMLYSGPARVKAKQTSDMATQSVTLYNFDYQPSFNVWSTSNDATSIDLMAMIKSISCLGKICDGAELPFVFNKPYTVTCNKINPSDADIALMDKLSRLWFSDALFDNYQFNTADDNVLVVNGETIQLETDWDKRKQAGVDPELRGGRLSGLENLGLILGYFD</sequence>
<dbReference type="SUPFAM" id="SSF53474">
    <property type="entry name" value="alpha/beta-Hydrolases"/>
    <property type="match status" value="1"/>
</dbReference>
<protein>
    <submittedName>
        <fullName evidence="2">Carboxylesterase family protein</fullName>
    </submittedName>
</protein>
<dbReference type="PROSITE" id="PS51257">
    <property type="entry name" value="PROKAR_LIPOPROTEIN"/>
    <property type="match status" value="1"/>
</dbReference>
<dbReference type="Gene3D" id="3.40.50.1820">
    <property type="entry name" value="alpha/beta hydrolase"/>
    <property type="match status" value="1"/>
</dbReference>
<dbReference type="Proteomes" id="UP000502608">
    <property type="component" value="Chromosome"/>
</dbReference>
<evidence type="ECO:0000259" key="1">
    <source>
        <dbReference type="Pfam" id="PF00135"/>
    </source>
</evidence>
<feature type="domain" description="Carboxylesterase type B" evidence="1">
    <location>
        <begin position="69"/>
        <end position="287"/>
    </location>
</feature>
<evidence type="ECO:0000313" key="3">
    <source>
        <dbReference type="Proteomes" id="UP000502608"/>
    </source>
</evidence>
<dbReference type="PANTHER" id="PTHR11559">
    <property type="entry name" value="CARBOXYLESTERASE"/>
    <property type="match status" value="1"/>
</dbReference>
<dbReference type="InterPro" id="IPR002018">
    <property type="entry name" value="CarbesteraseB"/>
</dbReference>